<organism evidence="2 3">
    <name type="scientific">Lentinus brumalis</name>
    <dbReference type="NCBI Taxonomy" id="2498619"/>
    <lineage>
        <taxon>Eukaryota</taxon>
        <taxon>Fungi</taxon>
        <taxon>Dikarya</taxon>
        <taxon>Basidiomycota</taxon>
        <taxon>Agaricomycotina</taxon>
        <taxon>Agaricomycetes</taxon>
        <taxon>Polyporales</taxon>
        <taxon>Polyporaceae</taxon>
        <taxon>Lentinus</taxon>
    </lineage>
</organism>
<reference evidence="2 3" key="1">
    <citation type="journal article" date="2018" name="Biotechnol. Biofuels">
        <title>Integrative visual omics of the white-rot fungus Polyporus brumalis exposes the biotechnological potential of its oxidative enzymes for delignifying raw plant biomass.</title>
        <authorList>
            <person name="Miyauchi S."/>
            <person name="Rancon A."/>
            <person name="Drula E."/>
            <person name="Hage H."/>
            <person name="Chaduli D."/>
            <person name="Favel A."/>
            <person name="Grisel S."/>
            <person name="Henrissat B."/>
            <person name="Herpoel-Gimbert I."/>
            <person name="Ruiz-Duenas F.J."/>
            <person name="Chevret D."/>
            <person name="Hainaut M."/>
            <person name="Lin J."/>
            <person name="Wang M."/>
            <person name="Pangilinan J."/>
            <person name="Lipzen A."/>
            <person name="Lesage-Meessen L."/>
            <person name="Navarro D."/>
            <person name="Riley R."/>
            <person name="Grigoriev I.V."/>
            <person name="Zhou S."/>
            <person name="Raouche S."/>
            <person name="Rosso M.N."/>
        </authorList>
    </citation>
    <scope>NUCLEOTIDE SEQUENCE [LARGE SCALE GENOMIC DNA]</scope>
    <source>
        <strain evidence="2 3">BRFM 1820</strain>
    </source>
</reference>
<proteinExistence type="predicted"/>
<name>A0A371CJY6_9APHY</name>
<keyword evidence="3" id="KW-1185">Reference proteome</keyword>
<evidence type="ECO:0000256" key="1">
    <source>
        <dbReference type="SAM" id="MobiDB-lite"/>
    </source>
</evidence>
<dbReference type="AlphaFoldDB" id="A0A371CJY6"/>
<feature type="region of interest" description="Disordered" evidence="1">
    <location>
        <begin position="306"/>
        <end position="366"/>
    </location>
</feature>
<accession>A0A371CJY6</accession>
<gene>
    <name evidence="2" type="ORF">OH76DRAFT_1423606</name>
</gene>
<protein>
    <submittedName>
        <fullName evidence="2">Uncharacterized protein</fullName>
    </submittedName>
</protein>
<evidence type="ECO:0000313" key="3">
    <source>
        <dbReference type="Proteomes" id="UP000256964"/>
    </source>
</evidence>
<dbReference type="Proteomes" id="UP000256964">
    <property type="component" value="Unassembled WGS sequence"/>
</dbReference>
<sequence length="366" mass="40043">MSVISESPVSDWVFGEKAGLRAELFPEGGDRRDDVVIVSLNPSCVLQLGDIQRNSRALLEELGAEMPRAIEALHGGILLRNCAIKQLGKAERMAFSMEVNGDTVFYRVLPCIDQKVVAPHPSRSGEVAALYWVVSDVSDEGKDVPAAAQEAIVKKFQALAEWVEVSKVPKSGKKGGRDTILIRLAAWQNEDESYPDEISVELPKKGSTPKAVYQAKRKQGCIFCFRPFCAGRDAKKGCMILNHINSKRKELHPDWKEVTVTEDFEIVWRDVSRLINAADFHVLKARVDALEADKAALELRLKSLETPAQAQKSAEPAETSTTETTAQKRKADGTNQNKKKSKKAKAEAKPAATTSSTSGAGPSKST</sequence>
<dbReference type="EMBL" id="KZ857546">
    <property type="protein sequence ID" value="RDX40591.1"/>
    <property type="molecule type" value="Genomic_DNA"/>
</dbReference>
<feature type="compositionally biased region" description="Low complexity" evidence="1">
    <location>
        <begin position="349"/>
        <end position="366"/>
    </location>
</feature>
<feature type="compositionally biased region" description="Low complexity" evidence="1">
    <location>
        <begin position="313"/>
        <end position="325"/>
    </location>
</feature>
<evidence type="ECO:0000313" key="2">
    <source>
        <dbReference type="EMBL" id="RDX40591.1"/>
    </source>
</evidence>